<accession>A0ABN7X974</accession>
<protein>
    <submittedName>
        <fullName evidence="1">46354_t:CDS:1</fullName>
    </submittedName>
</protein>
<dbReference type="EMBL" id="CAJVQB010101595">
    <property type="protein sequence ID" value="CAG8850538.1"/>
    <property type="molecule type" value="Genomic_DNA"/>
</dbReference>
<gene>
    <name evidence="1" type="ORF">GMARGA_LOCUS40263</name>
</gene>
<evidence type="ECO:0000313" key="2">
    <source>
        <dbReference type="Proteomes" id="UP000789901"/>
    </source>
</evidence>
<proteinExistence type="predicted"/>
<dbReference type="Proteomes" id="UP000789901">
    <property type="component" value="Unassembled WGS sequence"/>
</dbReference>
<organism evidence="1 2">
    <name type="scientific">Gigaspora margarita</name>
    <dbReference type="NCBI Taxonomy" id="4874"/>
    <lineage>
        <taxon>Eukaryota</taxon>
        <taxon>Fungi</taxon>
        <taxon>Fungi incertae sedis</taxon>
        <taxon>Mucoromycota</taxon>
        <taxon>Glomeromycotina</taxon>
        <taxon>Glomeromycetes</taxon>
        <taxon>Diversisporales</taxon>
        <taxon>Gigasporaceae</taxon>
        <taxon>Gigaspora</taxon>
    </lineage>
</organism>
<evidence type="ECO:0000313" key="1">
    <source>
        <dbReference type="EMBL" id="CAG8850538.1"/>
    </source>
</evidence>
<comment type="caution">
    <text evidence="1">The sequence shown here is derived from an EMBL/GenBank/DDBJ whole genome shotgun (WGS) entry which is preliminary data.</text>
</comment>
<reference evidence="1 2" key="1">
    <citation type="submission" date="2021-06" db="EMBL/GenBank/DDBJ databases">
        <authorList>
            <person name="Kallberg Y."/>
            <person name="Tangrot J."/>
            <person name="Rosling A."/>
        </authorList>
    </citation>
    <scope>NUCLEOTIDE SEQUENCE [LARGE SCALE GENOMIC DNA]</scope>
    <source>
        <strain evidence="1 2">120-4 pot B 10/14</strain>
    </source>
</reference>
<feature type="non-terminal residue" evidence="1">
    <location>
        <position position="41"/>
    </location>
</feature>
<sequence length="41" mass="4412">MDKKFPNKADSTARAKDIRAPLALLAQDAGADMNILLALEN</sequence>
<name>A0ABN7X974_GIGMA</name>
<keyword evidence="2" id="KW-1185">Reference proteome</keyword>